<feature type="domain" description="Right handed beta helix" evidence="2">
    <location>
        <begin position="1728"/>
        <end position="1810"/>
    </location>
</feature>
<evidence type="ECO:0000313" key="4">
    <source>
        <dbReference type="EMBL" id="GGJ35230.1"/>
    </source>
</evidence>
<feature type="domain" description="Right handed beta helix" evidence="2">
    <location>
        <begin position="3082"/>
        <end position="3235"/>
    </location>
</feature>
<evidence type="ECO:0000259" key="3">
    <source>
        <dbReference type="Pfam" id="PF20009"/>
    </source>
</evidence>
<dbReference type="InterPro" id="IPR012334">
    <property type="entry name" value="Pectin_lyas_fold"/>
</dbReference>
<evidence type="ECO:0000259" key="2">
    <source>
        <dbReference type="Pfam" id="PF13229"/>
    </source>
</evidence>
<feature type="domain" description="GEVED" evidence="3">
    <location>
        <begin position="1171"/>
        <end position="1253"/>
    </location>
</feature>
<keyword evidence="5" id="KW-1185">Reference proteome</keyword>
<proteinExistence type="predicted"/>
<feature type="region of interest" description="Disordered" evidence="1">
    <location>
        <begin position="953"/>
        <end position="974"/>
    </location>
</feature>
<dbReference type="Pfam" id="PF13229">
    <property type="entry name" value="Beta_helix"/>
    <property type="match status" value="2"/>
</dbReference>
<evidence type="ECO:0000256" key="1">
    <source>
        <dbReference type="SAM" id="MobiDB-lite"/>
    </source>
</evidence>
<evidence type="ECO:0000313" key="5">
    <source>
        <dbReference type="Proteomes" id="UP000632222"/>
    </source>
</evidence>
<dbReference type="InterPro" id="IPR039448">
    <property type="entry name" value="Beta_helix"/>
</dbReference>
<dbReference type="InterPro" id="IPR006626">
    <property type="entry name" value="PbH1"/>
</dbReference>
<dbReference type="SUPFAM" id="SSF51126">
    <property type="entry name" value="Pectin lyase-like"/>
    <property type="match status" value="3"/>
</dbReference>
<dbReference type="SUPFAM" id="SSF49478">
    <property type="entry name" value="Cna protein B-type domain"/>
    <property type="match status" value="1"/>
</dbReference>
<dbReference type="Proteomes" id="UP000632222">
    <property type="component" value="Unassembled WGS sequence"/>
</dbReference>
<sequence length="3892" mass="398699">MSCAAPSRSKSAGGLPWGSAELLNRFVLKFLLLLLFLGTAAHAQTTTLKITPITWDIIGLDSNNVNAGPNVFIVGARVCNIGAATATNVTATFNKTGTNNPYINLQDQSSYSVASLPAGADPDPGNTRQYFYPNPTQNTLPSNCFDFYYNGVITRTAAAYNTFQGYNITATASNASSVQTSASKQLYIEKLVSQNRNSIISFSGTTAVEVGKTYQYTLVASTATNGYEQIEHFPNFPNNQFQVLSIQTAYSAPTGQKNQIAYADACGFVYSYAGSVNKSDCQVGGTTPIVGGKAGGDPITTVYTVKILGPGNGTINNLVYDYSGSSYHYNSDYFTGGAMSFTAVYPPNLTVSKSTSTSTIWRSTTGNTGSYSITVANSSAANTGTATSVVISDPLPSGFTYASTGTLSLTGGATRTSTSNPTAGSSSPSWGSFTIPAGGSVTIPFNVTIAGSTALGTYQNGVTATYTSPDGTTGNTSTYNSASSTAEDITLKSIDCSTIYAVVGQVATQATTGTKFLTLDPNTGLFGAQIVDISGIPSVTGGFGVSPTLQKIVYVDGNGGAGYGGIARIYTTDGNTPVNTGHTIADPTAEHQVGVDKSGVLWATQWTGAKTLYRYAGTGNAVSQGSISAADSTLQTEWSSLSEGDFAFDNAGNMWFISTNTNVTPDKVTLWIVDATNRLAYKVGDFGSLVSGSFAKGAEFGPDGQLYIGVTNPGTNGNATIYKYNPGTGAFITLTSAAGALSTTYDDIQDMGSCIYPDTSDSGDAPSSYGTATHVAISTIYMGSLEDKEANQSSSNATADDTTGVNDDDGISAFPVLAAGATSYSISGIPVFNNTGTAGKLIGWIDFNKNGTFETSEGVSVAVPSSASAQTVTLSWSGLSGLTAGSTFARFRLGTDTPLTTATPTGISTNGEVEDYALSIINNTDYSDAPSGYGSASHNIVPTVRLGSVAPDAEVTAASSSNADGDDTSGTDDEEAISSFPLLTTASTTYALNNITVLNNSGTTGKLIGWIDFNQNGTFETTEAASVNVNSSASTQSVSLSWTGLSGLVAGTTYVRLRISSDATLTTSTPTGLKTNGEVEDYTMTIQAVDYGDAPSSYLSASHVISSNLRLGSVLADAESGMQNSATANGDDLAGTDDEDALSGTVNVSALGTFTLSNIGVTNTTGSTARLVGWIDFNRNGTFDSATEAAIATINNGATTATLSWMLPADLQGGASFLRLRITTDSTIATGTASTSVPTGLASNGEMEDHPVNLNFYTLSGTVFTDVNYGGGAGRDYATASSSATASGFAAGSMARSGATVELYSSTGTYIGNATTNASGQYSFLVAAGSYQIRVVNSTVTSARTGYVAGLLPVQTYRTSGSTGTAVAVTNKVGGEDPTQVDAAANTTSTLAVLNAVAGQEVQSLTPVTVSTANVTGLDFGFNFDTIVNTNNAGQGSLRQFVLNANAMGNESLLAQSGNRKKLDNTNESLPAGKETSIFMIPAANLTASVGVITLSSTVQFTGTNAVNTILDGTTQTVNIADGNSGQLGTGGTVGIGPDLIAGNSDDTVLNRIYRPEIEIKSLTGSIAGMGLQLSASNITVRGVSVYGFGSAANADNNANIQIDNDYTSTLIEQNFLGISATRSTFDCSATAGTAVATGSGDNIRSIGGDSGTVQYNLIGCAAGKGFGVENSSTGWQILGNEIRGNAIGNMHLDGVDLENGNTGTATVRGNLIASNWGVGVDSYSGLGSNTTEYNTIENNGIGTSGGSPLEDSGVRIYGTGSTVRYNIIRNNVGSGVMVQASSSGNTITQNSIYGNGKIGIDLLNSTDDVTKGTSPFVTLNDLNDADTGANGLLNYPVFAAATLVGSNLEVTGYARPGATIELFLSDSDASSFGEGQTYLGTVTEGCSTVSSTCLAVDSDGTTGTYGSAAVNGILQGTDSTNKFKFTLPLSSLKTTVANGNKLTATATLSSNTSEFSGQVTVLAQISGNVFEDVNYGGGAGRNYSTSNTSATASGFTSGAILRSGVTVELYSSTGTYISNTTTDSAGNYVFSVAAGSYQIRVVNSTVSSTRTGWVNTLRPVQTYRTNGSTGTAVAVTNKVGGEDPTQVDAAANTTSTLAVLNAVANQEVQSLTPVTVSTASISGLDFGFNFDTIVNTNDAGQGSMAQFISNANALGNESLLAQSGNRKDLSNINQSLPSGKETSIFMIPAANLTSGVALIDLSVASDPALPAFSGSNATNTILDGTTQTVNIGDTNSGVLGTGGTVGTGNDGLQGTSDDAALPQVYKPEVQITGRFGINGLSVTAGTITLRGMAIKGFGQSSINSDHGDIYVAGASNLTVEGMVIGTSASSFTDPGAGLRSSNGLVFWSGAVSNTTLQNNLIGFTERRGIAATGTTLQLDTLLIQQNEIRSTNRLGTTQGGGIELNPDYSPSGTYHRAITIKQNLITATGAGDSGIELGYTPTDTIKRIEDNTISNNAYGGISLSLDTTSGTATHNTSTVRDYLLHNVITGNQTGIQIYATGTIAALENKTISQNAIYDNTALGIDLKLDGVTGNDGLLTAAQPNRLIDYPIITSSVLTGNSLQLQGVVGGNLPSNAVPTPSNSTFAGATLEFFIADNSPANQDGVVLLSDGRSKPHGEGAIYIGQGTADASGNFNVTLSLSASQVTALGTATNVTATATNASGSTSEFGPVYLYRQVSGTVFEDVNYGGGLGRNYGTSNTSAQNGGSGFAAGAIGRAGVTLEVYDSTGTPVDLDPSTSGTQNNVTTTAGGNYSIGLFEGNYQIRVVNSTVSSTRTGWVNTLMPVQTYRTNASTGSAVAVTSKVGGEDPAQVDAAANTTSTLATLNAVANQEVQSLSSVNLTAGNVSGVDFGFNFDTIVNTSDAGQGSLRQFVLNANALGNESLLAQSGNRKKLDNTNESLPAGKETSIFMVPQPASPPTSWAATITLTTTVQFTGANAVNTILDGTTQTVNIGDTNTGQLGTGGTVGTGVDAILGNADDTVLNKIYKPEIEIKSLTGNIAGMGLQVSANTITLRGLSIYGFGTAVNSSNHANIHLDDGFTNAVIEQNFVGISATRSSFNCPTGGATGTGDNIRSLGADNGTIQNNLIGCNASKGIGLENSSTGWQILGNEIRGNAIGNPNLDGIDIENGSSGNVTVRGNLVAYNAGVGVDTHIGMGGNTISQNTIEFNGAGTGASLEDSGIRVYGPGNTIQYNIIRSNTGSGVMVEPTSTGNVISKNSIYSNGKIGIDLMTSTDTEKSGTAPYVTLNDSGDADTGGNTLLNFPVFATATLQGGNLTITGYARPGATIELFLANPDPSGFGEGQTYLGTFTEGCSTVSSTCLAVDSDSATGSYGPSSVNGILQGQDSTSRFQFVVPVSGLLATVNLGDQLTATATLSSNTSEFSGLVTVSIAGFSVSGNVYEDVQPNGSFEPTENWTAGSTVYVHLIQSGNVVATTTVGAGTGAFTFSNVNAGTYTLAVSSVSGTVGNPAPGITAPAGWLYINPADGSRQLDVASAVTGQNFGLYHGSRVTGRVFYDDAFGAASVADESKANNGIQDLSEKGASGVTVRATAGVNTVSATTSATGDFQMYLPHAQFGGQTVVIGHAAQPATGNNTGNVAPITLATTLNDGLAASRSYSNASGQTYGTYYFGILHSSSWRPDQSGTTSSPGIIDYTHAYTPETLGNLAFSTAGNLFYGVFGDTNCDGTFSDTEKASNLLVSPIHVGYSWPRLSDGSFKPCEFHVQVNVPSNLAANSVDRVKVKAELTWQNNSSVKDPLYLLDTTTTRTLANGGKLSLTKGLRNVTQGETSYTVSNGGKVGEVIEYKITFTNSGDTVITDIVLGDNVPYFTDMVQNVYGATGEMELHCPSGSVVNVNLGQTSVIDLPLNLPTSCNITQMAPGDFGYFLYRVQIR</sequence>
<protein>
    <recommendedName>
        <fullName evidence="6">DUF11 domain-containing protein</fullName>
    </recommendedName>
</protein>
<dbReference type="RefSeq" id="WP_189002691.1">
    <property type="nucleotide sequence ID" value="NZ_BMOD01000006.1"/>
</dbReference>
<dbReference type="Gene3D" id="2.60.40.10">
    <property type="entry name" value="Immunoglobulins"/>
    <property type="match status" value="4"/>
</dbReference>
<dbReference type="SMART" id="SM00710">
    <property type="entry name" value="PbH1"/>
    <property type="match status" value="22"/>
</dbReference>
<gene>
    <name evidence="4" type="ORF">GCM10008938_21620</name>
</gene>
<dbReference type="SUPFAM" id="SSF63829">
    <property type="entry name" value="Calcium-dependent phosphotriesterase"/>
    <property type="match status" value="1"/>
</dbReference>
<dbReference type="Pfam" id="PF20009">
    <property type="entry name" value="GEVED"/>
    <property type="match status" value="3"/>
</dbReference>
<dbReference type="EMBL" id="BMOD01000006">
    <property type="protein sequence ID" value="GGJ35230.1"/>
    <property type="molecule type" value="Genomic_DNA"/>
</dbReference>
<dbReference type="NCBIfam" id="TIGR01451">
    <property type="entry name" value="B_ant_repeat"/>
    <property type="match status" value="2"/>
</dbReference>
<reference evidence="5" key="1">
    <citation type="journal article" date="2019" name="Int. J. Syst. Evol. Microbiol.">
        <title>The Global Catalogue of Microorganisms (GCM) 10K type strain sequencing project: providing services to taxonomists for standard genome sequencing and annotation.</title>
        <authorList>
            <consortium name="The Broad Institute Genomics Platform"/>
            <consortium name="The Broad Institute Genome Sequencing Center for Infectious Disease"/>
            <person name="Wu L."/>
            <person name="Ma J."/>
        </authorList>
    </citation>
    <scope>NUCLEOTIDE SEQUENCE [LARGE SCALE GENOMIC DNA]</scope>
    <source>
        <strain evidence="5">JCM 14370</strain>
    </source>
</reference>
<organism evidence="4 5">
    <name type="scientific">Deinococcus roseus</name>
    <dbReference type="NCBI Taxonomy" id="392414"/>
    <lineage>
        <taxon>Bacteria</taxon>
        <taxon>Thermotogati</taxon>
        <taxon>Deinococcota</taxon>
        <taxon>Deinococci</taxon>
        <taxon>Deinococcales</taxon>
        <taxon>Deinococcaceae</taxon>
        <taxon>Deinococcus</taxon>
    </lineage>
</organism>
<feature type="domain" description="GEVED" evidence="3">
    <location>
        <begin position="1007"/>
        <end position="1084"/>
    </location>
</feature>
<feature type="domain" description="GEVED" evidence="3">
    <location>
        <begin position="841"/>
        <end position="918"/>
    </location>
</feature>
<dbReference type="InterPro" id="IPR013783">
    <property type="entry name" value="Ig-like_fold"/>
</dbReference>
<dbReference type="InterPro" id="IPR011050">
    <property type="entry name" value="Pectin_lyase_fold/virulence"/>
</dbReference>
<dbReference type="SUPFAM" id="SSF117074">
    <property type="entry name" value="Hypothetical protein PA1324"/>
    <property type="match status" value="2"/>
</dbReference>
<accession>A0ABQ2CZ28</accession>
<dbReference type="InterPro" id="IPR047589">
    <property type="entry name" value="DUF11_rpt"/>
</dbReference>
<comment type="caution">
    <text evidence="4">The sequence shown here is derived from an EMBL/GenBank/DDBJ whole genome shotgun (WGS) entry which is preliminary data.</text>
</comment>
<dbReference type="InterPro" id="IPR045474">
    <property type="entry name" value="GEVED"/>
</dbReference>
<evidence type="ECO:0008006" key="6">
    <source>
        <dbReference type="Google" id="ProtNLM"/>
    </source>
</evidence>
<dbReference type="Gene3D" id="2.160.20.10">
    <property type="entry name" value="Single-stranded right-handed beta-helix, Pectin lyase-like"/>
    <property type="match status" value="3"/>
</dbReference>
<feature type="compositionally biased region" description="Acidic residues" evidence="1">
    <location>
        <begin position="964"/>
        <end position="974"/>
    </location>
</feature>
<name>A0ABQ2CZ28_9DEIO</name>